<dbReference type="RefSeq" id="WP_345373781.1">
    <property type="nucleotide sequence ID" value="NZ_BAABJX010000052.1"/>
</dbReference>
<gene>
    <name evidence="4" type="primary">thiD</name>
    <name evidence="4" type="ORF">GCM10023331_32970</name>
</gene>
<name>A0ABP9DGT7_9BACT</name>
<accession>A0ABP9DGT7</accession>
<dbReference type="EC" id="2.7.1.49" evidence="2"/>
<comment type="pathway">
    <text evidence="1">Cofactor biosynthesis; thiamine diphosphate biosynthesis.</text>
</comment>
<keyword evidence="5" id="KW-1185">Reference proteome</keyword>
<comment type="caution">
    <text evidence="4">The sequence shown here is derived from an EMBL/GenBank/DDBJ whole genome shotgun (WGS) entry which is preliminary data.</text>
</comment>
<dbReference type="EMBL" id="BAABJX010000052">
    <property type="protein sequence ID" value="GAA4845611.1"/>
    <property type="molecule type" value="Genomic_DNA"/>
</dbReference>
<dbReference type="NCBIfam" id="TIGR00097">
    <property type="entry name" value="HMP-P_kinase"/>
    <property type="match status" value="1"/>
</dbReference>
<dbReference type="PANTHER" id="PTHR20858">
    <property type="entry name" value="PHOSPHOMETHYLPYRIMIDINE KINASE"/>
    <property type="match status" value="1"/>
</dbReference>
<dbReference type="Gene3D" id="3.40.1190.20">
    <property type="match status" value="1"/>
</dbReference>
<keyword evidence="4" id="KW-0808">Transferase</keyword>
<evidence type="ECO:0000256" key="1">
    <source>
        <dbReference type="ARBA" id="ARBA00004948"/>
    </source>
</evidence>
<evidence type="ECO:0000313" key="4">
    <source>
        <dbReference type="EMBL" id="GAA4845611.1"/>
    </source>
</evidence>
<keyword evidence="4" id="KW-0418">Kinase</keyword>
<dbReference type="InterPro" id="IPR013749">
    <property type="entry name" value="PM/HMP-P_kinase-1"/>
</dbReference>
<dbReference type="InterPro" id="IPR004399">
    <property type="entry name" value="HMP/HMP-P_kinase_dom"/>
</dbReference>
<dbReference type="CDD" id="cd01169">
    <property type="entry name" value="HMPP_kinase"/>
    <property type="match status" value="1"/>
</dbReference>
<protein>
    <recommendedName>
        <fullName evidence="2">hydroxymethylpyrimidine kinase</fullName>
        <ecNumber evidence="2">2.7.1.49</ecNumber>
    </recommendedName>
</protein>
<dbReference type="SUPFAM" id="SSF53613">
    <property type="entry name" value="Ribokinase-like"/>
    <property type="match status" value="1"/>
</dbReference>
<sequence>MKYTKILTIAGSDSGGGAGIQADLKTFAALECYGMSAITAVTAQNTHGVQDIHPIPLKTLEAQIRVIMEDMGADAVKIGMLHNKETVELVADMMRYYEPKHLVVDPVMVSTSGHILLEESAIDSIVDKLFPLATVITPNLPEAEVVLQRRLDTDHLLKEAEQLLQYGSQSVLLKGGHLEGRIQDTWVGKGYTPLVITHDKIATKNTHGTGCTLSSAIAALLGRGVAIDVAVEKAIEYIGLAIQQGANMHLSDGKGPVNHFFHFWKKKNIEGKK</sequence>
<reference evidence="5" key="1">
    <citation type="journal article" date="2019" name="Int. J. Syst. Evol. Microbiol.">
        <title>The Global Catalogue of Microorganisms (GCM) 10K type strain sequencing project: providing services to taxonomists for standard genome sequencing and annotation.</title>
        <authorList>
            <consortium name="The Broad Institute Genomics Platform"/>
            <consortium name="The Broad Institute Genome Sequencing Center for Infectious Disease"/>
            <person name="Wu L."/>
            <person name="Ma J."/>
        </authorList>
    </citation>
    <scope>NUCLEOTIDE SEQUENCE [LARGE SCALE GENOMIC DNA]</scope>
    <source>
        <strain evidence="5">JCM 18326</strain>
    </source>
</reference>
<feature type="domain" description="Pyridoxamine kinase/Phosphomethylpyrimidine kinase" evidence="3">
    <location>
        <begin position="13"/>
        <end position="258"/>
    </location>
</feature>
<dbReference type="Pfam" id="PF08543">
    <property type="entry name" value="Phos_pyr_kin"/>
    <property type="match status" value="1"/>
</dbReference>
<evidence type="ECO:0000313" key="5">
    <source>
        <dbReference type="Proteomes" id="UP001500298"/>
    </source>
</evidence>
<evidence type="ECO:0000256" key="2">
    <source>
        <dbReference type="ARBA" id="ARBA00012135"/>
    </source>
</evidence>
<evidence type="ECO:0000259" key="3">
    <source>
        <dbReference type="Pfam" id="PF08543"/>
    </source>
</evidence>
<dbReference type="GO" id="GO:0016301">
    <property type="term" value="F:kinase activity"/>
    <property type="evidence" value="ECO:0007669"/>
    <property type="project" value="UniProtKB-KW"/>
</dbReference>
<proteinExistence type="predicted"/>
<organism evidence="4 5">
    <name type="scientific">Algivirga pacifica</name>
    <dbReference type="NCBI Taxonomy" id="1162670"/>
    <lineage>
        <taxon>Bacteria</taxon>
        <taxon>Pseudomonadati</taxon>
        <taxon>Bacteroidota</taxon>
        <taxon>Cytophagia</taxon>
        <taxon>Cytophagales</taxon>
        <taxon>Flammeovirgaceae</taxon>
        <taxon>Algivirga</taxon>
    </lineage>
</organism>
<dbReference type="InterPro" id="IPR029056">
    <property type="entry name" value="Ribokinase-like"/>
</dbReference>
<dbReference type="PANTHER" id="PTHR20858:SF17">
    <property type="entry name" value="HYDROXYMETHYLPYRIMIDINE_PHOSPHOMETHYLPYRIMIDINE KINASE THI20-RELATED"/>
    <property type="match status" value="1"/>
</dbReference>
<dbReference type="Proteomes" id="UP001500298">
    <property type="component" value="Unassembled WGS sequence"/>
</dbReference>